<dbReference type="EMBL" id="JAIVGD010000001">
    <property type="protein sequence ID" value="KAH0781229.1"/>
    <property type="molecule type" value="Genomic_DNA"/>
</dbReference>
<proteinExistence type="predicted"/>
<gene>
    <name evidence="1" type="ORF">KY290_000827</name>
</gene>
<evidence type="ECO:0000313" key="1">
    <source>
        <dbReference type="EMBL" id="KAH0781229.1"/>
    </source>
</evidence>
<sequence length="66" mass="7487">MIVPVAQFGALQRQYPTKLGELTDEVTGEKIHELTKSQMQLRKQGYHVATPRFGLGFNLLKPFQIS</sequence>
<dbReference type="Proteomes" id="UP000826656">
    <property type="component" value="Unassembled WGS sequence"/>
</dbReference>
<comment type="caution">
    <text evidence="1">The sequence shown here is derived from an EMBL/GenBank/DDBJ whole genome shotgun (WGS) entry which is preliminary data.</text>
</comment>
<keyword evidence="2" id="KW-1185">Reference proteome</keyword>
<organism evidence="1 2">
    <name type="scientific">Solanum tuberosum</name>
    <name type="common">Potato</name>
    <dbReference type="NCBI Taxonomy" id="4113"/>
    <lineage>
        <taxon>Eukaryota</taxon>
        <taxon>Viridiplantae</taxon>
        <taxon>Streptophyta</taxon>
        <taxon>Embryophyta</taxon>
        <taxon>Tracheophyta</taxon>
        <taxon>Spermatophyta</taxon>
        <taxon>Magnoliopsida</taxon>
        <taxon>eudicotyledons</taxon>
        <taxon>Gunneridae</taxon>
        <taxon>Pentapetalae</taxon>
        <taxon>asterids</taxon>
        <taxon>lamiids</taxon>
        <taxon>Solanales</taxon>
        <taxon>Solanaceae</taxon>
        <taxon>Solanoideae</taxon>
        <taxon>Solaneae</taxon>
        <taxon>Solanum</taxon>
    </lineage>
</organism>
<protein>
    <submittedName>
        <fullName evidence="1">Uncharacterized protein</fullName>
    </submittedName>
</protein>
<name>A0ABQ7WMG7_SOLTU</name>
<reference evidence="1 2" key="1">
    <citation type="journal article" date="2021" name="bioRxiv">
        <title>Chromosome-scale and haplotype-resolved genome assembly of a tetraploid potato cultivar.</title>
        <authorList>
            <person name="Sun H."/>
            <person name="Jiao W.-B."/>
            <person name="Krause K."/>
            <person name="Campoy J.A."/>
            <person name="Goel M."/>
            <person name="Folz-Donahue K."/>
            <person name="Kukat C."/>
            <person name="Huettel B."/>
            <person name="Schneeberger K."/>
        </authorList>
    </citation>
    <scope>NUCLEOTIDE SEQUENCE [LARGE SCALE GENOMIC DNA]</scope>
    <source>
        <strain evidence="1">SolTubOtavaFocal</strain>
        <tissue evidence="1">Leaves</tissue>
    </source>
</reference>
<accession>A0ABQ7WMG7</accession>
<evidence type="ECO:0000313" key="2">
    <source>
        <dbReference type="Proteomes" id="UP000826656"/>
    </source>
</evidence>